<name>A0ABU5VRS4_9BACT</name>
<evidence type="ECO:0000313" key="2">
    <source>
        <dbReference type="EMBL" id="MEA9355747.1"/>
    </source>
</evidence>
<accession>A0ABU5VRS4</accession>
<keyword evidence="1" id="KW-0732">Signal</keyword>
<evidence type="ECO:0008006" key="4">
    <source>
        <dbReference type="Google" id="ProtNLM"/>
    </source>
</evidence>
<protein>
    <recommendedName>
        <fullName evidence="4">DUF4157 domain-containing protein</fullName>
    </recommendedName>
</protein>
<evidence type="ECO:0000313" key="3">
    <source>
        <dbReference type="Proteomes" id="UP001302274"/>
    </source>
</evidence>
<organism evidence="2 3">
    <name type="scientific">Bacteriovorax antarcticus</name>
    <dbReference type="NCBI Taxonomy" id="3088717"/>
    <lineage>
        <taxon>Bacteria</taxon>
        <taxon>Pseudomonadati</taxon>
        <taxon>Bdellovibrionota</taxon>
        <taxon>Bacteriovoracia</taxon>
        <taxon>Bacteriovoracales</taxon>
        <taxon>Bacteriovoracaceae</taxon>
        <taxon>Bacteriovorax</taxon>
    </lineage>
</organism>
<evidence type="ECO:0000256" key="1">
    <source>
        <dbReference type="SAM" id="SignalP"/>
    </source>
</evidence>
<dbReference type="Proteomes" id="UP001302274">
    <property type="component" value="Unassembled WGS sequence"/>
</dbReference>
<comment type="caution">
    <text evidence="2">The sequence shown here is derived from an EMBL/GenBank/DDBJ whole genome shotgun (WGS) entry which is preliminary data.</text>
</comment>
<gene>
    <name evidence="2" type="ORF">SHI21_06030</name>
</gene>
<feature type="signal peptide" evidence="1">
    <location>
        <begin position="1"/>
        <end position="19"/>
    </location>
</feature>
<feature type="chain" id="PRO_5045805657" description="DUF4157 domain-containing protein" evidence="1">
    <location>
        <begin position="20"/>
        <end position="214"/>
    </location>
</feature>
<dbReference type="RefSeq" id="WP_323575377.1">
    <property type="nucleotide sequence ID" value="NZ_JAYGJQ010000001.1"/>
</dbReference>
<sequence length="214" mass="24546">MKKLAILLLSQMLCFQAFAWRESNGGNGIEAEAKAIASQIVKDLWRVPVLRKYYIASEYNIVQQQGLRLKTDQEIGAYTVSDSKGGVNMIFVNSAEDQWPKLSFAQKRYLLLHELTHVMFFKDSQYDFSQIALDKMEKYDKLVAKYPDSEYPIETEIVNSVNSCKLTTFVTTYLLIGDLQYVMETTNKTIQQLILESSCDSIKNYAPLKAQMTF</sequence>
<keyword evidence="3" id="KW-1185">Reference proteome</keyword>
<proteinExistence type="predicted"/>
<dbReference type="EMBL" id="JAYGJQ010000001">
    <property type="protein sequence ID" value="MEA9355747.1"/>
    <property type="molecule type" value="Genomic_DNA"/>
</dbReference>
<reference evidence="2 3" key="1">
    <citation type="submission" date="2023-11" db="EMBL/GenBank/DDBJ databases">
        <title>A Novel Polar Bacteriovorax (B. antarcticus) Isolated from the Biocrust in Antarctica.</title>
        <authorList>
            <person name="Mun W."/>
            <person name="Choi S.Y."/>
            <person name="Mitchell R.J."/>
        </authorList>
    </citation>
    <scope>NUCLEOTIDE SEQUENCE [LARGE SCALE GENOMIC DNA]</scope>
    <source>
        <strain evidence="2 3">PP10</strain>
    </source>
</reference>